<evidence type="ECO:0000256" key="5">
    <source>
        <dbReference type="SAM" id="SignalP"/>
    </source>
</evidence>
<comment type="subcellular location">
    <subcellularLocation>
        <location evidence="1">Cell outer membrane</location>
    </subcellularLocation>
</comment>
<dbReference type="PANTHER" id="PTHR30329">
    <property type="entry name" value="STATOR ELEMENT OF FLAGELLAR MOTOR COMPLEX"/>
    <property type="match status" value="1"/>
</dbReference>
<dbReference type="SUPFAM" id="SSF103088">
    <property type="entry name" value="OmpA-like"/>
    <property type="match status" value="1"/>
</dbReference>
<dbReference type="CDD" id="cd07185">
    <property type="entry name" value="OmpA_C-like"/>
    <property type="match status" value="1"/>
</dbReference>
<dbReference type="Proteomes" id="UP000190162">
    <property type="component" value="Unassembled WGS sequence"/>
</dbReference>
<dbReference type="AlphaFoldDB" id="A0A1T4TSG8"/>
<evidence type="ECO:0000256" key="2">
    <source>
        <dbReference type="ARBA" id="ARBA00023136"/>
    </source>
</evidence>
<keyword evidence="8" id="KW-1185">Reference proteome</keyword>
<protein>
    <submittedName>
        <fullName evidence="7">Outer membrane protein OmpA</fullName>
    </submittedName>
</protein>
<accession>A0A1T4TSG8</accession>
<dbReference type="OrthoDB" id="9805832at2"/>
<dbReference type="InterPro" id="IPR036737">
    <property type="entry name" value="OmpA-like_sf"/>
</dbReference>
<dbReference type="InterPro" id="IPR006665">
    <property type="entry name" value="OmpA-like"/>
</dbReference>
<dbReference type="PRINTS" id="PR01021">
    <property type="entry name" value="OMPADOMAIN"/>
</dbReference>
<proteinExistence type="predicted"/>
<evidence type="ECO:0000256" key="3">
    <source>
        <dbReference type="ARBA" id="ARBA00023237"/>
    </source>
</evidence>
<keyword evidence="5" id="KW-0732">Signal</keyword>
<evidence type="ECO:0000313" key="7">
    <source>
        <dbReference type="EMBL" id="SKA43370.1"/>
    </source>
</evidence>
<dbReference type="EMBL" id="FUXU01000001">
    <property type="protein sequence ID" value="SKA43370.1"/>
    <property type="molecule type" value="Genomic_DNA"/>
</dbReference>
<dbReference type="Pfam" id="PF00691">
    <property type="entry name" value="OmpA"/>
    <property type="match status" value="1"/>
</dbReference>
<organism evidence="7 8">
    <name type="scientific">Enterovibrio nigricans DSM 22720</name>
    <dbReference type="NCBI Taxonomy" id="1121868"/>
    <lineage>
        <taxon>Bacteria</taxon>
        <taxon>Pseudomonadati</taxon>
        <taxon>Pseudomonadota</taxon>
        <taxon>Gammaproteobacteria</taxon>
        <taxon>Vibrionales</taxon>
        <taxon>Vibrionaceae</taxon>
        <taxon>Enterovibrio</taxon>
    </lineage>
</organism>
<sequence>MKTFMTFIAALLLAGCASQEVYTMQATSSQVHDLRDLDYDGVIEAREMCDDTILGASVDNDGCPNAKTVKQSFRIDVKFPNNSSELLPRHYSSLEQLAAFLDDQDGATVIIEGHASKTGNAGHNLMLSKDRAQAVADALVHDFDVPAERVEAIGYGDTEPLTYEDTDEAHETNRRVMATLSGSYSTTDMRWTIFTSTH</sequence>
<dbReference type="GO" id="GO:0009279">
    <property type="term" value="C:cell outer membrane"/>
    <property type="evidence" value="ECO:0007669"/>
    <property type="project" value="UniProtKB-SubCell"/>
</dbReference>
<evidence type="ECO:0000256" key="1">
    <source>
        <dbReference type="ARBA" id="ARBA00004442"/>
    </source>
</evidence>
<dbReference type="InterPro" id="IPR050330">
    <property type="entry name" value="Bact_OuterMem_StrucFunc"/>
</dbReference>
<dbReference type="RefSeq" id="WP_078750618.1">
    <property type="nucleotide sequence ID" value="NZ_FUXU01000001.1"/>
</dbReference>
<dbReference type="PROSITE" id="PS51123">
    <property type="entry name" value="OMPA_2"/>
    <property type="match status" value="1"/>
</dbReference>
<dbReference type="PANTHER" id="PTHR30329:SF21">
    <property type="entry name" value="LIPOPROTEIN YIAD-RELATED"/>
    <property type="match status" value="1"/>
</dbReference>
<dbReference type="InterPro" id="IPR006664">
    <property type="entry name" value="OMP_bac"/>
</dbReference>
<feature type="signal peptide" evidence="5">
    <location>
        <begin position="1"/>
        <end position="19"/>
    </location>
</feature>
<gene>
    <name evidence="7" type="ORF">SAMN02745132_00037</name>
</gene>
<evidence type="ECO:0000256" key="4">
    <source>
        <dbReference type="PROSITE-ProRule" id="PRU00473"/>
    </source>
</evidence>
<dbReference type="PROSITE" id="PS51257">
    <property type="entry name" value="PROKAR_LIPOPROTEIN"/>
    <property type="match status" value="1"/>
</dbReference>
<dbReference type="Gene3D" id="3.30.1330.60">
    <property type="entry name" value="OmpA-like domain"/>
    <property type="match status" value="1"/>
</dbReference>
<keyword evidence="2 4" id="KW-0472">Membrane</keyword>
<evidence type="ECO:0000259" key="6">
    <source>
        <dbReference type="PROSITE" id="PS51123"/>
    </source>
</evidence>
<reference evidence="8" key="1">
    <citation type="submission" date="2017-02" db="EMBL/GenBank/DDBJ databases">
        <authorList>
            <person name="Varghese N."/>
            <person name="Submissions S."/>
        </authorList>
    </citation>
    <scope>NUCLEOTIDE SEQUENCE [LARGE SCALE GENOMIC DNA]</scope>
    <source>
        <strain evidence="8">DSM 22720</strain>
    </source>
</reference>
<keyword evidence="3" id="KW-0998">Cell outer membrane</keyword>
<feature type="chain" id="PRO_5013069385" evidence="5">
    <location>
        <begin position="20"/>
        <end position="198"/>
    </location>
</feature>
<feature type="domain" description="OmpA-like" evidence="6">
    <location>
        <begin position="66"/>
        <end position="184"/>
    </location>
</feature>
<name>A0A1T4TSG8_9GAMM</name>
<evidence type="ECO:0000313" key="8">
    <source>
        <dbReference type="Proteomes" id="UP000190162"/>
    </source>
</evidence>